<dbReference type="InterPro" id="IPR002052">
    <property type="entry name" value="DNA_methylase_N6_adenine_CS"/>
</dbReference>
<keyword evidence="2" id="KW-1185">Reference proteome</keyword>
<dbReference type="GO" id="GO:0003676">
    <property type="term" value="F:nucleic acid binding"/>
    <property type="evidence" value="ECO:0007669"/>
    <property type="project" value="InterPro"/>
</dbReference>
<keyword evidence="1" id="KW-0489">Methyltransferase</keyword>
<dbReference type="SUPFAM" id="SSF53335">
    <property type="entry name" value="S-adenosyl-L-methionine-dependent methyltransferases"/>
    <property type="match status" value="1"/>
</dbReference>
<dbReference type="GO" id="GO:0032259">
    <property type="term" value="P:methylation"/>
    <property type="evidence" value="ECO:0007669"/>
    <property type="project" value="UniProtKB-KW"/>
</dbReference>
<name>A0A090IR86_9BACI</name>
<keyword evidence="1" id="KW-0808">Transferase</keyword>
<proteinExistence type="predicted"/>
<dbReference type="GO" id="GO:0009007">
    <property type="term" value="F:site-specific DNA-methyltransferase (adenine-specific) activity"/>
    <property type="evidence" value="ECO:0007669"/>
    <property type="project" value="UniProtKB-EC"/>
</dbReference>
<accession>A0A090IR86</accession>
<dbReference type="Gene3D" id="3.40.50.150">
    <property type="entry name" value="Vaccinia Virus protein VP39"/>
    <property type="match status" value="1"/>
</dbReference>
<gene>
    <name evidence="1" type="ORF">BT1A1_0316</name>
</gene>
<evidence type="ECO:0000313" key="2">
    <source>
        <dbReference type="Proteomes" id="UP000040576"/>
    </source>
</evidence>
<dbReference type="EC" id="2.1.1.72" evidence="1"/>
<sequence>MEKLDGKSLDLTKENINALKQLFPEVITEGKVDFDKLKLVLGEEIETNNERYEFIWHGKAQSLKLAQTPSTGTLRPDKESSKNWDTTENLYIEGDNLEVLKLLQKSYFGKVKLIYIDPPYNTGNDFIYPDDFRDNIQNYKEITKQNMKANTESNGRYHTDWLNMMYPRLKLA</sequence>
<protein>
    <submittedName>
        <fullName evidence="1">Adenine-specific DNA-methyltransferase</fullName>
        <ecNumber evidence="1">2.1.1.72</ecNumber>
    </submittedName>
</protein>
<dbReference type="InterPro" id="IPR029063">
    <property type="entry name" value="SAM-dependent_MTases_sf"/>
</dbReference>
<organism evidence="1 2">
    <name type="scientific">Caldibacillus thermoamylovorans</name>
    <dbReference type="NCBI Taxonomy" id="35841"/>
    <lineage>
        <taxon>Bacteria</taxon>
        <taxon>Bacillati</taxon>
        <taxon>Bacillota</taxon>
        <taxon>Bacilli</taxon>
        <taxon>Bacillales</taxon>
        <taxon>Bacillaceae</taxon>
        <taxon>Caldibacillus</taxon>
    </lineage>
</organism>
<dbReference type="Proteomes" id="UP000040576">
    <property type="component" value="Unassembled WGS sequence"/>
</dbReference>
<dbReference type="AlphaFoldDB" id="A0A090IR86"/>
<dbReference type="EMBL" id="CCRF01000010">
    <property type="protein sequence ID" value="CEE00177.1"/>
    <property type="molecule type" value="Genomic_DNA"/>
</dbReference>
<dbReference type="PROSITE" id="PS00092">
    <property type="entry name" value="N6_MTASE"/>
    <property type="match status" value="1"/>
</dbReference>
<evidence type="ECO:0000313" key="1">
    <source>
        <dbReference type="EMBL" id="CEE00177.1"/>
    </source>
</evidence>
<reference evidence="1 2" key="1">
    <citation type="submission" date="2014-07" db="EMBL/GenBank/DDBJ databases">
        <authorList>
            <person name="Wibberg Daniel"/>
        </authorList>
    </citation>
    <scope>NUCLEOTIDE SEQUENCE [LARGE SCALE GENOMIC DNA]</scope>
</reference>